<dbReference type="PANTHER" id="PTHR16305">
    <property type="entry name" value="TESTICULAR SOLUBLE ADENYLYL CYCLASE"/>
    <property type="match status" value="1"/>
</dbReference>
<dbReference type="InterPro" id="IPR027417">
    <property type="entry name" value="P-loop_NTPase"/>
</dbReference>
<dbReference type="SUPFAM" id="SSF52540">
    <property type="entry name" value="P-loop containing nucleoside triphosphate hydrolases"/>
    <property type="match status" value="1"/>
</dbReference>
<reference evidence="5" key="1">
    <citation type="journal article" date="2019" name="Int. J. Syst. Evol. Microbiol.">
        <title>The Global Catalogue of Microorganisms (GCM) 10K type strain sequencing project: providing services to taxonomists for standard genome sequencing and annotation.</title>
        <authorList>
            <consortium name="The Broad Institute Genomics Platform"/>
            <consortium name="The Broad Institute Genome Sequencing Center for Infectious Disease"/>
            <person name="Wu L."/>
            <person name="Ma J."/>
        </authorList>
    </citation>
    <scope>NUCLEOTIDE SEQUENCE [LARGE SCALE GENOMIC DNA]</scope>
    <source>
        <strain evidence="5">NBRC 108755</strain>
    </source>
</reference>
<dbReference type="RefSeq" id="WP_284297237.1">
    <property type="nucleotide sequence ID" value="NZ_BSVA01000001.1"/>
</dbReference>
<keyword evidence="5" id="KW-1185">Reference proteome</keyword>
<accession>A0ABQ6JQX0</accession>
<keyword evidence="2" id="KW-0067">ATP-binding</keyword>
<gene>
    <name evidence="4" type="ORF">GCM10025869_03220</name>
</gene>
<keyword evidence="1" id="KW-0547">Nucleotide-binding</keyword>
<dbReference type="Pfam" id="PF13191">
    <property type="entry name" value="AAA_16"/>
    <property type="match status" value="1"/>
</dbReference>
<organism evidence="4 5">
    <name type="scientific">Homoserinibacter gongjuensis</name>
    <dbReference type="NCBI Taxonomy" id="1162968"/>
    <lineage>
        <taxon>Bacteria</taxon>
        <taxon>Bacillati</taxon>
        <taxon>Actinomycetota</taxon>
        <taxon>Actinomycetes</taxon>
        <taxon>Micrococcales</taxon>
        <taxon>Microbacteriaceae</taxon>
        <taxon>Homoserinibacter</taxon>
    </lineage>
</organism>
<evidence type="ECO:0000256" key="2">
    <source>
        <dbReference type="ARBA" id="ARBA00022840"/>
    </source>
</evidence>
<evidence type="ECO:0000259" key="3">
    <source>
        <dbReference type="Pfam" id="PF13191"/>
    </source>
</evidence>
<dbReference type="InterPro" id="IPR041664">
    <property type="entry name" value="AAA_16"/>
</dbReference>
<evidence type="ECO:0000313" key="4">
    <source>
        <dbReference type="EMBL" id="GMA89793.1"/>
    </source>
</evidence>
<dbReference type="Proteomes" id="UP001157069">
    <property type="component" value="Unassembled WGS sequence"/>
</dbReference>
<feature type="domain" description="Orc1-like AAA ATPase" evidence="3">
    <location>
        <begin position="6"/>
        <end position="164"/>
    </location>
</feature>
<dbReference type="EMBL" id="BSVA01000001">
    <property type="protein sequence ID" value="GMA89793.1"/>
    <property type="molecule type" value="Genomic_DNA"/>
</dbReference>
<comment type="caution">
    <text evidence="4">The sequence shown here is derived from an EMBL/GenBank/DDBJ whole genome shotgun (WGS) entry which is preliminary data.</text>
</comment>
<dbReference type="Gene3D" id="3.40.50.300">
    <property type="entry name" value="P-loop containing nucleotide triphosphate hydrolases"/>
    <property type="match status" value="1"/>
</dbReference>
<proteinExistence type="predicted"/>
<dbReference type="PANTHER" id="PTHR16305:SF35">
    <property type="entry name" value="TRANSCRIPTIONAL ACTIVATOR DOMAIN"/>
    <property type="match status" value="1"/>
</dbReference>
<evidence type="ECO:0000313" key="5">
    <source>
        <dbReference type="Proteomes" id="UP001157069"/>
    </source>
</evidence>
<evidence type="ECO:0000256" key="1">
    <source>
        <dbReference type="ARBA" id="ARBA00022741"/>
    </source>
</evidence>
<protein>
    <recommendedName>
        <fullName evidence="3">Orc1-like AAA ATPase domain-containing protein</fullName>
    </recommendedName>
</protein>
<name>A0ABQ6JQX0_9MICO</name>
<sequence>MPDHPLLERADELALLDAALHDAASGITRTVVVRGEPGIGKSSLLAAAAARAAALGFGARRATFTVVSKRTANGLLWEWFGEEAHSDERAPIFDGPAELVRGVLRGERTAEPVALAYAAQWAVSDLDEDGPALLVVDDLQWADVASRRLLTTLAARLQTDRILLLMATRPDPELDADPAFAAMLAGARTSLLEPRPLTLAAIGELSAERGVDAVRVLEVSGGVPFYVRELIDHGLEASPARVREGLRERLAALSPDARSVVETAVVVAEGIAPGVIADAAGVSLARLLDLLPQLDAAGLVERRGDRVVPTHPIVVEGALASLSADRLAHLHARVADALRTAGAPLPAIAAHEAATTPSCDARRAASLAEAARLALDAGTPAIAARLFERARAEGALTSTAASQWAFDEGRARVMAGESEAGLALIRAAAREVHDPRLRAERFLELGDAAYMTSDFGAAGEGYAAARAAIASAADVSDAERRLVLAKIATNELAFSSEPMGALMAEIAQLEAQPPEFDTDADRAIFAVVALALGLAGLPGGEVHAHRARGVFPEGGSDDPISYVLSGALNIHGMFDDAEQWLSAAIADARDSGSVQGYGTASYARGALRIPYGRLRSGLADLEAARGRPNSVGAPISRPCSTSS</sequence>